<dbReference type="InterPro" id="IPR015883">
    <property type="entry name" value="Glyco_hydro_20_cat"/>
</dbReference>
<keyword evidence="10" id="KW-0812">Transmembrane</keyword>
<feature type="compositionally biased region" description="Low complexity" evidence="9">
    <location>
        <begin position="973"/>
        <end position="984"/>
    </location>
</feature>
<dbReference type="SUPFAM" id="SSF55545">
    <property type="entry name" value="beta-N-acetylhexosaminidase-like domain"/>
    <property type="match status" value="1"/>
</dbReference>
<keyword evidence="4" id="KW-0732">Signal</keyword>
<feature type="region of interest" description="Disordered" evidence="9">
    <location>
        <begin position="654"/>
        <end position="706"/>
    </location>
</feature>
<dbReference type="EMBL" id="LNZH02000208">
    <property type="protein sequence ID" value="OCB85718.1"/>
    <property type="molecule type" value="Genomic_DNA"/>
</dbReference>
<feature type="compositionally biased region" description="Low complexity" evidence="9">
    <location>
        <begin position="1113"/>
        <end position="1126"/>
    </location>
</feature>
<evidence type="ECO:0000256" key="5">
    <source>
        <dbReference type="ARBA" id="ARBA00022801"/>
    </source>
</evidence>
<feature type="domain" description="Glycoside hydrolase family 20 catalytic" evidence="11">
    <location>
        <begin position="180"/>
        <end position="409"/>
    </location>
</feature>
<dbReference type="GO" id="GO:0004563">
    <property type="term" value="F:beta-N-acetylhexosaminidase activity"/>
    <property type="evidence" value="ECO:0007669"/>
    <property type="project" value="UniProtKB-EC"/>
</dbReference>
<feature type="transmembrane region" description="Helical" evidence="10">
    <location>
        <begin position="1336"/>
        <end position="1354"/>
    </location>
</feature>
<keyword evidence="5" id="KW-0378">Hydrolase</keyword>
<feature type="domain" description="Beta-hexosaminidase eukaryotic type N-terminal" evidence="12">
    <location>
        <begin position="23"/>
        <end position="157"/>
    </location>
</feature>
<dbReference type="EC" id="3.2.1.52" evidence="3"/>
<feature type="compositionally biased region" description="Polar residues" evidence="9">
    <location>
        <begin position="992"/>
        <end position="1026"/>
    </location>
</feature>
<evidence type="ECO:0000313" key="14">
    <source>
        <dbReference type="Proteomes" id="UP000757232"/>
    </source>
</evidence>
<feature type="region of interest" description="Disordered" evidence="9">
    <location>
        <begin position="610"/>
        <end position="635"/>
    </location>
</feature>
<dbReference type="Proteomes" id="UP000757232">
    <property type="component" value="Unassembled WGS sequence"/>
</dbReference>
<name>A0A9Q5HTI4_SANBA</name>
<dbReference type="Pfam" id="PF00728">
    <property type="entry name" value="Glyco_hydro_20"/>
    <property type="match status" value="2"/>
</dbReference>
<dbReference type="SUPFAM" id="SSF51445">
    <property type="entry name" value="(Trans)glycosidases"/>
    <property type="match status" value="1"/>
</dbReference>
<evidence type="ECO:0000256" key="3">
    <source>
        <dbReference type="ARBA" id="ARBA00012663"/>
    </source>
</evidence>
<feature type="active site" description="Proton donor" evidence="8">
    <location>
        <position position="339"/>
    </location>
</feature>
<feature type="compositionally biased region" description="Low complexity" evidence="9">
    <location>
        <begin position="677"/>
        <end position="693"/>
    </location>
</feature>
<keyword evidence="6" id="KW-0325">Glycoprotein</keyword>
<dbReference type="InterPro" id="IPR029018">
    <property type="entry name" value="Hex-like_dom2"/>
</dbReference>
<evidence type="ECO:0000259" key="12">
    <source>
        <dbReference type="Pfam" id="PF14845"/>
    </source>
</evidence>
<feature type="compositionally biased region" description="Basic and acidic residues" evidence="9">
    <location>
        <begin position="1171"/>
        <end position="1186"/>
    </location>
</feature>
<comment type="similarity">
    <text evidence="2">Belongs to the glycosyl hydrolase 20 family.</text>
</comment>
<organism evidence="13 14">
    <name type="scientific">Sanghuangporus baumii</name>
    <name type="common">Phellinus baumii</name>
    <dbReference type="NCBI Taxonomy" id="108892"/>
    <lineage>
        <taxon>Eukaryota</taxon>
        <taxon>Fungi</taxon>
        <taxon>Dikarya</taxon>
        <taxon>Basidiomycota</taxon>
        <taxon>Agaricomycotina</taxon>
        <taxon>Agaricomycetes</taxon>
        <taxon>Hymenochaetales</taxon>
        <taxon>Hymenochaetaceae</taxon>
        <taxon>Sanghuangporus</taxon>
    </lineage>
</organism>
<feature type="compositionally biased region" description="Low complexity" evidence="9">
    <location>
        <begin position="1229"/>
        <end position="1239"/>
    </location>
</feature>
<dbReference type="InterPro" id="IPR025705">
    <property type="entry name" value="Beta_hexosaminidase_sua/sub"/>
</dbReference>
<evidence type="ECO:0000256" key="6">
    <source>
        <dbReference type="ARBA" id="ARBA00023180"/>
    </source>
</evidence>
<dbReference type="OrthoDB" id="428480at2759"/>
<dbReference type="GO" id="GO:0005975">
    <property type="term" value="P:carbohydrate metabolic process"/>
    <property type="evidence" value="ECO:0007669"/>
    <property type="project" value="InterPro"/>
</dbReference>
<protein>
    <recommendedName>
        <fullName evidence="3">beta-N-acetylhexosaminidase</fullName>
        <ecNumber evidence="3">3.2.1.52</ecNumber>
    </recommendedName>
</protein>
<feature type="region of interest" description="Disordered" evidence="9">
    <location>
        <begin position="532"/>
        <end position="579"/>
    </location>
</feature>
<feature type="compositionally biased region" description="Polar residues" evidence="9">
    <location>
        <begin position="1089"/>
        <end position="1100"/>
    </location>
</feature>
<keyword evidence="7" id="KW-0326">Glycosidase</keyword>
<proteinExistence type="inferred from homology"/>
<dbReference type="Gene3D" id="3.30.379.10">
    <property type="entry name" value="Chitobiase/beta-hexosaminidase domain 2-like"/>
    <property type="match status" value="1"/>
</dbReference>
<feature type="region of interest" description="Disordered" evidence="9">
    <location>
        <begin position="738"/>
        <end position="819"/>
    </location>
</feature>
<evidence type="ECO:0000256" key="7">
    <source>
        <dbReference type="ARBA" id="ARBA00023295"/>
    </source>
</evidence>
<dbReference type="InterPro" id="IPR029019">
    <property type="entry name" value="HEX_eukaryotic_N"/>
</dbReference>
<dbReference type="GO" id="GO:0016020">
    <property type="term" value="C:membrane"/>
    <property type="evidence" value="ECO:0007669"/>
    <property type="project" value="TreeGrafter"/>
</dbReference>
<accession>A0A9Q5HTI4</accession>
<dbReference type="PANTHER" id="PTHR22600">
    <property type="entry name" value="BETA-HEXOSAMINIDASE"/>
    <property type="match status" value="1"/>
</dbReference>
<comment type="caution">
    <text evidence="13">The sequence shown here is derived from an EMBL/GenBank/DDBJ whole genome shotgun (WGS) entry which is preliminary data.</text>
</comment>
<evidence type="ECO:0000256" key="1">
    <source>
        <dbReference type="ARBA" id="ARBA00001231"/>
    </source>
</evidence>
<gene>
    <name evidence="13" type="ORF">A7U60_g7369</name>
</gene>
<dbReference type="Gene3D" id="3.20.20.80">
    <property type="entry name" value="Glycosidases"/>
    <property type="match status" value="2"/>
</dbReference>
<feature type="compositionally biased region" description="Low complexity" evidence="9">
    <location>
        <begin position="1247"/>
        <end position="1269"/>
    </location>
</feature>
<dbReference type="GO" id="GO:0030203">
    <property type="term" value="P:glycosaminoglycan metabolic process"/>
    <property type="evidence" value="ECO:0007669"/>
    <property type="project" value="TreeGrafter"/>
</dbReference>
<sequence>MYYRISLVSFLRILCALGTTLAIWPIPRTITTGQETLLLSRNFSILSELSETPRDLTDAIDRTKTRLFNDNLGRLVVGRGSSDTPLFNSSKTLQSLRFSLISGDNSSITSISKESTASFDIRNESYSLNVPADGSDAILEAATTLGLLRGLTTFEQLWYTFSGQVYAVDMPLRVQDFPSFPYRGFSLDTSRNFYPISDIKRTLDAMSWVKLDTLYWHVVDSHSFPLEVSAFPELSQMGAYSIAQVYSDDDVQDVISYAAARGIDVVLELDTPGHETAIGLSHPEHIACYLASPWSEFANEPPAGQLRLATPSTLNFSVALVSSVSSKSRSKLFSTGGDEVNTNCYAQDAQTQEDLNNSGLSLDEALDRFLHDTHAVIRSQGKTPIVKEDMILNHNTTLPKSTIAVNSWCDPFKTWQKIYSFDPLANLTGEESALVLGGQIPLWSEQSSPENLDPIVWPRAASVAEVFWSGGVSNGVALNVSSALPRLHDIRFRMVQRGVKAIPLQPEWCATLDEFISLTTDMSTFLTRLRSLRRSRPNSSSNPPIKSIATDLARNERRDAHTAVEDDASPESPSRNIELDSKIYPDLSALFASVEEALKSHERVAEAQKEVHLYDDSDSENDYGNEQSRDAQRLAHSTNDSAVYASFGSGLGTGRSTFGQDDSPCPRVPERTHIVSSRDNNSRNNNGRAIAANFHPSSTTDAGLSWSPKPVESLESLRPTNFSYSSPALYPSPEIQQQNTQTSVYYSPSPGTFGYPTPPHIDPVDFPSFPAPAFHSTPKTSASSRTRSLPKRSPRTSGRSRIPRLTPNNSRMKRTKSDLPRISRRRTTTTAIGALEQKLTSIRSSTSVSKIPVRRKSAEWNSRAATAGVVADPKQTTEFSWPAEVSREILRLSLGEDLMLHSHSHGQDAPSTPTTTTPGLQSVGMRDTQNRDGPPANLKRGAPRVSHGHKLNERLIIRPSISEHRLSSAHLYSSTVPPSSSTSSAPGRSDRPQTTATQVSSTRSAPSVAAQKNSRSQSSGDNALDTSKSDSEMGATGVTAHHKRSESENKVNWESAELQEFISREESGGDLSGDALRRPSTPMKKSESESTYQTAGSSSYLHAPSLSVIAPTPRSSPGGSRHSSGGLPEATYGLQVPTPPPQTAKSKGKRKAEESEDGSPSPPDVRALQNKKVEDLAADEPRRDSNVSRAPSSFQSFQSQKSRKRVRLSSPMATPDHSRPGSTVPHHLGSVSSRGSSRSAMPHSDSKVVPPRSVSRASRTSRAMSAAPSGSSSIAFPGRRSLSQASIPISAIVTPRAPSVDRLSSFHMRDPRRPSPQREIGWTLRFPSFDDRGSPFAAWAFWFGFPFPLLWWLASFWRIPQTRMVGTDTEKAVVVDDPFYEREARAWRLRCRVASALFFVTYVPVIVLLAVFV</sequence>
<dbReference type="InterPro" id="IPR017853">
    <property type="entry name" value="GH"/>
</dbReference>
<evidence type="ECO:0000256" key="8">
    <source>
        <dbReference type="PIRSR" id="PIRSR625705-1"/>
    </source>
</evidence>
<evidence type="ECO:0000256" key="4">
    <source>
        <dbReference type="ARBA" id="ARBA00022729"/>
    </source>
</evidence>
<evidence type="ECO:0000256" key="9">
    <source>
        <dbReference type="SAM" id="MobiDB-lite"/>
    </source>
</evidence>
<feature type="compositionally biased region" description="Basic and acidic residues" evidence="9">
    <location>
        <begin position="553"/>
        <end position="564"/>
    </location>
</feature>
<feature type="region of interest" description="Disordered" evidence="9">
    <location>
        <begin position="901"/>
        <end position="953"/>
    </location>
</feature>
<dbReference type="PANTHER" id="PTHR22600:SF26">
    <property type="entry name" value="BETA-N-ACETYLHEXOSAMINIDASE"/>
    <property type="match status" value="1"/>
</dbReference>
<evidence type="ECO:0000256" key="2">
    <source>
        <dbReference type="ARBA" id="ARBA00006285"/>
    </source>
</evidence>
<feature type="compositionally biased region" description="Polar residues" evidence="9">
    <location>
        <begin position="909"/>
        <end position="920"/>
    </location>
</feature>
<dbReference type="Pfam" id="PF14845">
    <property type="entry name" value="Glycohydro_20b2"/>
    <property type="match status" value="1"/>
</dbReference>
<keyword evidence="14" id="KW-1185">Reference proteome</keyword>
<reference evidence="13" key="1">
    <citation type="submission" date="2016-06" db="EMBL/GenBank/DDBJ databases">
        <title>Draft Genome sequence of the fungus Inonotus baumii.</title>
        <authorList>
            <person name="Zhu H."/>
            <person name="Lin W."/>
        </authorList>
    </citation>
    <scope>NUCLEOTIDE SEQUENCE</scope>
    <source>
        <strain evidence="13">821</strain>
    </source>
</reference>
<feature type="domain" description="Glycoside hydrolase family 20 catalytic" evidence="11">
    <location>
        <begin position="411"/>
        <end position="470"/>
    </location>
</feature>
<dbReference type="PRINTS" id="PR00738">
    <property type="entry name" value="GLHYDRLASE20"/>
</dbReference>
<comment type="catalytic activity">
    <reaction evidence="1">
        <text>Hydrolysis of terminal non-reducing N-acetyl-D-hexosamine residues in N-acetyl-beta-D-hexosaminides.</text>
        <dbReference type="EC" id="3.2.1.52"/>
    </reaction>
</comment>
<evidence type="ECO:0000256" key="10">
    <source>
        <dbReference type="SAM" id="Phobius"/>
    </source>
</evidence>
<feature type="transmembrane region" description="Helical" evidence="10">
    <location>
        <begin position="1393"/>
        <end position="1412"/>
    </location>
</feature>
<feature type="compositionally biased region" description="Polar residues" evidence="9">
    <location>
        <begin position="777"/>
        <end position="787"/>
    </location>
</feature>
<feature type="region of interest" description="Disordered" evidence="9">
    <location>
        <begin position="969"/>
        <end position="1277"/>
    </location>
</feature>
<keyword evidence="10" id="KW-1133">Transmembrane helix</keyword>
<feature type="compositionally biased region" description="Polar residues" evidence="9">
    <location>
        <begin position="738"/>
        <end position="750"/>
    </location>
</feature>
<evidence type="ECO:0000259" key="11">
    <source>
        <dbReference type="Pfam" id="PF00728"/>
    </source>
</evidence>
<keyword evidence="10" id="KW-0472">Membrane</keyword>
<evidence type="ECO:0000313" key="13">
    <source>
        <dbReference type="EMBL" id="OCB85718.1"/>
    </source>
</evidence>